<evidence type="ECO:0000256" key="1">
    <source>
        <dbReference type="SAM" id="Phobius"/>
    </source>
</evidence>
<dbReference type="OrthoDB" id="444631at2759"/>
<feature type="transmembrane region" description="Helical" evidence="1">
    <location>
        <begin position="53"/>
        <end position="76"/>
    </location>
</feature>
<sequence length="236" mass="27214">MPTPLRSTEGLTLKAYTSVLWIMAHLNFLFVADRLFIEIRTSGRLAHDDELDVLSWIIFFSMAFTLKFQLPVLYSYLDVALGRRVIGPGDLRAFEFALRSLTGLMILFHTGLWSMKVGILISFKQFGINTKRHVVWWWCALIIVMIGYTICFVNADYRCTLNPIEFIMVLPIPTIIVWNLRTTWKRKLFLVCICGVTVLVIVVVVVRTAFWVQVSESMNPDTIAYSFGVYWNTVQI</sequence>
<proteinExistence type="predicted"/>
<evidence type="ECO:0000313" key="2">
    <source>
        <dbReference type="EMBL" id="KAH7110294.1"/>
    </source>
</evidence>
<keyword evidence="3" id="KW-1185">Reference proteome</keyword>
<feature type="transmembrane region" description="Helical" evidence="1">
    <location>
        <begin position="161"/>
        <end position="181"/>
    </location>
</feature>
<evidence type="ECO:0000313" key="3">
    <source>
        <dbReference type="Proteomes" id="UP000700596"/>
    </source>
</evidence>
<feature type="transmembrane region" description="Helical" evidence="1">
    <location>
        <begin position="15"/>
        <end position="32"/>
    </location>
</feature>
<comment type="caution">
    <text evidence="2">The sequence shown here is derived from an EMBL/GenBank/DDBJ whole genome shotgun (WGS) entry which is preliminary data.</text>
</comment>
<name>A0A9P9D0N7_9PLEO</name>
<keyword evidence="1" id="KW-0472">Membrane</keyword>
<dbReference type="EMBL" id="JAGMWT010000028">
    <property type="protein sequence ID" value="KAH7110294.1"/>
    <property type="molecule type" value="Genomic_DNA"/>
</dbReference>
<feature type="transmembrane region" description="Helical" evidence="1">
    <location>
        <begin position="135"/>
        <end position="155"/>
    </location>
</feature>
<feature type="transmembrane region" description="Helical" evidence="1">
    <location>
        <begin position="96"/>
        <end position="123"/>
    </location>
</feature>
<gene>
    <name evidence="2" type="ORF">B0J11DRAFT_512513</name>
</gene>
<keyword evidence="1" id="KW-0812">Transmembrane</keyword>
<dbReference type="AlphaFoldDB" id="A0A9P9D0N7"/>
<reference evidence="2" key="1">
    <citation type="journal article" date="2021" name="Nat. Commun.">
        <title>Genetic determinants of endophytism in the Arabidopsis root mycobiome.</title>
        <authorList>
            <person name="Mesny F."/>
            <person name="Miyauchi S."/>
            <person name="Thiergart T."/>
            <person name="Pickel B."/>
            <person name="Atanasova L."/>
            <person name="Karlsson M."/>
            <person name="Huettel B."/>
            <person name="Barry K.W."/>
            <person name="Haridas S."/>
            <person name="Chen C."/>
            <person name="Bauer D."/>
            <person name="Andreopoulos W."/>
            <person name="Pangilinan J."/>
            <person name="LaButti K."/>
            <person name="Riley R."/>
            <person name="Lipzen A."/>
            <person name="Clum A."/>
            <person name="Drula E."/>
            <person name="Henrissat B."/>
            <person name="Kohler A."/>
            <person name="Grigoriev I.V."/>
            <person name="Martin F.M."/>
            <person name="Hacquard S."/>
        </authorList>
    </citation>
    <scope>NUCLEOTIDE SEQUENCE</scope>
    <source>
        <strain evidence="2">MPI-CAGE-CH-0243</strain>
    </source>
</reference>
<accession>A0A9P9D0N7</accession>
<dbReference type="Proteomes" id="UP000700596">
    <property type="component" value="Unassembled WGS sequence"/>
</dbReference>
<keyword evidence="1" id="KW-1133">Transmembrane helix</keyword>
<organism evidence="2 3">
    <name type="scientific">Dendryphion nanum</name>
    <dbReference type="NCBI Taxonomy" id="256645"/>
    <lineage>
        <taxon>Eukaryota</taxon>
        <taxon>Fungi</taxon>
        <taxon>Dikarya</taxon>
        <taxon>Ascomycota</taxon>
        <taxon>Pezizomycotina</taxon>
        <taxon>Dothideomycetes</taxon>
        <taxon>Pleosporomycetidae</taxon>
        <taxon>Pleosporales</taxon>
        <taxon>Torulaceae</taxon>
        <taxon>Dendryphion</taxon>
    </lineage>
</organism>
<feature type="transmembrane region" description="Helical" evidence="1">
    <location>
        <begin position="188"/>
        <end position="210"/>
    </location>
</feature>
<protein>
    <submittedName>
        <fullName evidence="2">Uncharacterized protein</fullName>
    </submittedName>
</protein>